<evidence type="ECO:0000256" key="12">
    <source>
        <dbReference type="RuleBase" id="RU003484"/>
    </source>
</evidence>
<evidence type="ECO:0000256" key="13">
    <source>
        <dbReference type="RuleBase" id="RU004349"/>
    </source>
</evidence>
<evidence type="ECO:0000313" key="14">
    <source>
        <dbReference type="EMBL" id="URW80278.1"/>
    </source>
</evidence>
<comment type="similarity">
    <text evidence="2 10 13">Belongs to the SecY/SEC61-alpha family.</text>
</comment>
<evidence type="ECO:0000256" key="6">
    <source>
        <dbReference type="ARBA" id="ARBA00022989"/>
    </source>
</evidence>
<keyword evidence="15" id="KW-1185">Reference proteome</keyword>
<dbReference type="HAMAP" id="MF_01465">
    <property type="entry name" value="SecY"/>
    <property type="match status" value="1"/>
</dbReference>
<keyword evidence="10" id="KW-1003">Cell membrane</keyword>
<evidence type="ECO:0000256" key="3">
    <source>
        <dbReference type="ARBA" id="ARBA00022448"/>
    </source>
</evidence>
<dbReference type="RefSeq" id="WP_250724419.1">
    <property type="nucleotide sequence ID" value="NZ_CP098400.1"/>
</dbReference>
<keyword evidence="5 10" id="KW-0653">Protein transport</keyword>
<dbReference type="GO" id="GO:0006605">
    <property type="term" value="P:protein targeting"/>
    <property type="evidence" value="ECO:0007669"/>
    <property type="project" value="UniProtKB-UniRule"/>
</dbReference>
<keyword evidence="4 10" id="KW-0812">Transmembrane</keyword>
<dbReference type="Gene3D" id="1.10.3370.10">
    <property type="entry name" value="SecY subunit domain"/>
    <property type="match status" value="1"/>
</dbReference>
<accession>A0A9J6ZRR5</accession>
<comment type="subcellular location">
    <subcellularLocation>
        <location evidence="10">Cell membrane</location>
        <topology evidence="10">Multi-pass membrane protein</topology>
    </subcellularLocation>
    <subcellularLocation>
        <location evidence="1 12">Membrane</location>
        <topology evidence="1 12">Multi-pass membrane protein</topology>
    </subcellularLocation>
</comment>
<feature type="transmembrane region" description="Helical" evidence="10">
    <location>
        <begin position="119"/>
        <end position="138"/>
    </location>
</feature>
<evidence type="ECO:0000256" key="5">
    <source>
        <dbReference type="ARBA" id="ARBA00022927"/>
    </source>
</evidence>
<dbReference type="SUPFAM" id="SSF103491">
    <property type="entry name" value="Preprotein translocase SecY subunit"/>
    <property type="match status" value="1"/>
</dbReference>
<evidence type="ECO:0000256" key="10">
    <source>
        <dbReference type="HAMAP-Rule" id="MF_01465"/>
    </source>
</evidence>
<keyword evidence="7 10" id="KW-0811">Translocation</keyword>
<reference evidence="14" key="1">
    <citation type="submission" date="2022-05" db="EMBL/GenBank/DDBJ databases">
        <authorList>
            <person name="Sun X."/>
        </authorList>
    </citation>
    <scope>NUCLEOTIDE SEQUENCE</scope>
    <source>
        <strain evidence="14">Ai-910</strain>
    </source>
</reference>
<evidence type="ECO:0000256" key="4">
    <source>
        <dbReference type="ARBA" id="ARBA00022692"/>
    </source>
</evidence>
<keyword evidence="3 10" id="KW-0813">Transport</keyword>
<dbReference type="KEGG" id="alkq:M9189_02770"/>
<dbReference type="EMBL" id="CP098400">
    <property type="protein sequence ID" value="URW80278.1"/>
    <property type="molecule type" value="Genomic_DNA"/>
</dbReference>
<evidence type="ECO:0000256" key="7">
    <source>
        <dbReference type="ARBA" id="ARBA00023010"/>
    </source>
</evidence>
<dbReference type="InterPro" id="IPR023201">
    <property type="entry name" value="SecY_dom_sf"/>
</dbReference>
<reference evidence="14" key="2">
    <citation type="submission" date="2022-06" db="EMBL/GenBank/DDBJ databases">
        <title>Xiashengella guii gen. nov. sp. nov., a bacterium isolated form anaerobic digestion tank.</title>
        <authorList>
            <person name="Huang H."/>
        </authorList>
    </citation>
    <scope>NUCLEOTIDE SEQUENCE</scope>
    <source>
        <strain evidence="14">Ai-910</strain>
    </source>
</reference>
<dbReference type="GO" id="GO:0065002">
    <property type="term" value="P:intracellular protein transmembrane transport"/>
    <property type="evidence" value="ECO:0007669"/>
    <property type="project" value="UniProtKB-UniRule"/>
</dbReference>
<feature type="transmembrane region" description="Helical" evidence="10">
    <location>
        <begin position="396"/>
        <end position="413"/>
    </location>
</feature>
<dbReference type="PANTHER" id="PTHR10906">
    <property type="entry name" value="SECY/SEC61-ALPHA FAMILY MEMBER"/>
    <property type="match status" value="1"/>
</dbReference>
<dbReference type="NCBIfam" id="TIGR00967">
    <property type="entry name" value="3a0501s007"/>
    <property type="match status" value="1"/>
</dbReference>
<feature type="transmembrane region" description="Helical" evidence="10">
    <location>
        <begin position="182"/>
        <end position="201"/>
    </location>
</feature>
<dbReference type="PIRSF" id="PIRSF004557">
    <property type="entry name" value="SecY"/>
    <property type="match status" value="1"/>
</dbReference>
<organism evidence="14 15">
    <name type="scientific">Xiashengella succiniciproducens</name>
    <dbReference type="NCBI Taxonomy" id="2949635"/>
    <lineage>
        <taxon>Bacteria</taxon>
        <taxon>Pseudomonadati</taxon>
        <taxon>Bacteroidota</taxon>
        <taxon>Bacteroidia</taxon>
        <taxon>Marinilabiliales</taxon>
        <taxon>Marinilabiliaceae</taxon>
        <taxon>Xiashengella</taxon>
    </lineage>
</organism>
<evidence type="ECO:0000256" key="2">
    <source>
        <dbReference type="ARBA" id="ARBA00005751"/>
    </source>
</evidence>
<feature type="transmembrane region" description="Helical" evidence="10">
    <location>
        <begin position="20"/>
        <end position="41"/>
    </location>
</feature>
<dbReference type="FunFam" id="1.10.3370.10:FF:000001">
    <property type="entry name" value="Preprotein translocase subunit SecY"/>
    <property type="match status" value="1"/>
</dbReference>
<evidence type="ECO:0000313" key="15">
    <source>
        <dbReference type="Proteomes" id="UP001056426"/>
    </source>
</evidence>
<dbReference type="InterPro" id="IPR026593">
    <property type="entry name" value="SecY"/>
</dbReference>
<feature type="transmembrane region" description="Helical" evidence="10">
    <location>
        <begin position="150"/>
        <end position="170"/>
    </location>
</feature>
<feature type="transmembrane region" description="Helical" evidence="10">
    <location>
        <begin position="366"/>
        <end position="384"/>
    </location>
</feature>
<proteinExistence type="inferred from homology"/>
<feature type="transmembrane region" description="Helical" evidence="10">
    <location>
        <begin position="268"/>
        <end position="289"/>
    </location>
</feature>
<comment type="function">
    <text evidence="10 11">The central subunit of the protein translocation channel SecYEG. Consists of two halves formed by TMs 1-5 and 6-10. These two domains form a lateral gate at the front which open onto the bilayer between TMs 2 and 7, and are clamped together by SecE at the back. The channel is closed by both a pore ring composed of hydrophobic SecY resides and a short helix (helix 2A) on the extracellular side of the membrane which forms a plug. The plug probably moves laterally to allow the channel to open. The ring and the pore may move independently.</text>
</comment>
<protein>
    <recommendedName>
        <fullName evidence="9 10">Protein translocase subunit SecY</fullName>
    </recommendedName>
</protein>
<feature type="transmembrane region" description="Helical" evidence="10">
    <location>
        <begin position="68"/>
        <end position="99"/>
    </location>
</feature>
<dbReference type="GO" id="GO:0005886">
    <property type="term" value="C:plasma membrane"/>
    <property type="evidence" value="ECO:0007669"/>
    <property type="project" value="UniProtKB-SubCell"/>
</dbReference>
<dbReference type="Pfam" id="PF00344">
    <property type="entry name" value="SecY"/>
    <property type="match status" value="1"/>
</dbReference>
<dbReference type="Proteomes" id="UP001056426">
    <property type="component" value="Chromosome"/>
</dbReference>
<keyword evidence="6 10" id="KW-1133">Transmembrane helix</keyword>
<dbReference type="InterPro" id="IPR002208">
    <property type="entry name" value="SecY/SEC61-alpha"/>
</dbReference>
<evidence type="ECO:0000256" key="9">
    <source>
        <dbReference type="ARBA" id="ARBA00039733"/>
    </source>
</evidence>
<dbReference type="GO" id="GO:0043952">
    <property type="term" value="P:protein transport by the Sec complex"/>
    <property type="evidence" value="ECO:0007669"/>
    <property type="project" value="UniProtKB-UniRule"/>
</dbReference>
<dbReference type="AlphaFoldDB" id="A0A9J6ZRR5"/>
<feature type="transmembrane region" description="Helical" evidence="10">
    <location>
        <begin position="309"/>
        <end position="331"/>
    </location>
</feature>
<keyword evidence="8 10" id="KW-0472">Membrane</keyword>
<dbReference type="PROSITE" id="PS00755">
    <property type="entry name" value="SECY_1"/>
    <property type="match status" value="1"/>
</dbReference>
<gene>
    <name evidence="10 14" type="primary">secY</name>
    <name evidence="14" type="ORF">M9189_02770</name>
</gene>
<dbReference type="PRINTS" id="PR00303">
    <property type="entry name" value="SECYTRNLCASE"/>
</dbReference>
<dbReference type="PROSITE" id="PS00756">
    <property type="entry name" value="SECY_2"/>
    <property type="match status" value="1"/>
</dbReference>
<feature type="transmembrane region" description="Helical" evidence="10">
    <location>
        <begin position="213"/>
        <end position="234"/>
    </location>
</feature>
<dbReference type="InterPro" id="IPR030659">
    <property type="entry name" value="SecY_CS"/>
</dbReference>
<evidence type="ECO:0000256" key="11">
    <source>
        <dbReference type="RuleBase" id="RU000537"/>
    </source>
</evidence>
<evidence type="ECO:0000256" key="8">
    <source>
        <dbReference type="ARBA" id="ARBA00023136"/>
    </source>
</evidence>
<comment type="subunit">
    <text evidence="10">Component of the Sec protein translocase complex. Heterotrimer consisting of SecY, SecE and SecG subunits. The heterotrimers can form oligomers, although 1 heterotrimer is thought to be able to translocate proteins. Interacts with the ribosome. Interacts with SecDF, and other proteins may be involved. Interacts with SecA.</text>
</comment>
<sequence>MKLIETIRNIWKIDDLRSRILTTLGLVVIYRLGSKVVLPGIDPTQLSNLVDQTSSGVMGLLNMFSGGAFANASIMALGIMPYISASIFIQLLGIAVPYFQRMMREGESGRRKINQITRYLTVLILLFQAPGYIANLHMQLPASAFITSGWLFPVSSTIILTAGSMFVMWLGERITDKGIGNGISLIIMVGIISRLPFALLAELVSRLEEGGGFLMLLIEIVVLFFIFEGAILLVQGTRRVPVQYAKRIVGNKQYGGVRQYIPLKVNAAGVMPIIFAQAIMFIPMVFAGYVQSESATGFAAVFSNYTGFWYNFVFALLIILFTYFYTAITINPTQMADDMKRNGGFIPGIKPGKKTVEFLDSVMSKITLPGSIFLALVAILPAFAQMAGVDPNFAQFYGGTSLLILVGVVLDTLQQIESHLLMRHYDGLLKSGRIKGRSGGGSATY</sequence>
<name>A0A9J6ZRR5_9BACT</name>
<evidence type="ECO:0000256" key="1">
    <source>
        <dbReference type="ARBA" id="ARBA00004141"/>
    </source>
</evidence>